<evidence type="ECO:0000313" key="3">
    <source>
        <dbReference type="EMBL" id="THU39481.1"/>
    </source>
</evidence>
<dbReference type="OrthoDB" id="789752at2"/>
<organism evidence="3 4">
    <name type="scientific">Niastella caeni</name>
    <dbReference type="NCBI Taxonomy" id="2569763"/>
    <lineage>
        <taxon>Bacteria</taxon>
        <taxon>Pseudomonadati</taxon>
        <taxon>Bacteroidota</taxon>
        <taxon>Chitinophagia</taxon>
        <taxon>Chitinophagales</taxon>
        <taxon>Chitinophagaceae</taxon>
        <taxon>Niastella</taxon>
    </lineage>
</organism>
<dbReference type="PROSITE" id="PS51257">
    <property type="entry name" value="PROKAR_LIPOPROTEIN"/>
    <property type="match status" value="1"/>
</dbReference>
<name>A0A4S8HW96_9BACT</name>
<sequence>MKSKQCICLLLPFVLLLVFVACNKADNAKAEPENTSENANTFTTSSTGQCPNAPNYGDSIIYLQTQSNGADHKVQPLNNTGIQGTYLSWPEGLDINKNNGTINLAKSETGVRYKIGFVKKGTQDTCISQLILAGMTYMDSIYVLSQHDTLAMPIFNADPNAPSICDVSDDTDYPDSLNNGGNNKCAFDDDPSESANGKKLRVRSKSGVINLKKSLRDGLFGPNVKNGDSKRIKFSYRLNDGSKKAKQQITVEMIYYDKVSSIPASLQQEVRTKRQNMFEYRLVAEKPRPPFLVIAGLSY</sequence>
<dbReference type="AlphaFoldDB" id="A0A4S8HW96"/>
<feature type="chain" id="PRO_5020984539" description="Lipoprotein" evidence="2">
    <location>
        <begin position="25"/>
        <end position="299"/>
    </location>
</feature>
<gene>
    <name evidence="3" type="ORF">FAM09_13335</name>
</gene>
<dbReference type="Proteomes" id="UP000306918">
    <property type="component" value="Unassembled WGS sequence"/>
</dbReference>
<comment type="caution">
    <text evidence="3">The sequence shown here is derived from an EMBL/GenBank/DDBJ whole genome shotgun (WGS) entry which is preliminary data.</text>
</comment>
<proteinExistence type="predicted"/>
<feature type="compositionally biased region" description="Polar residues" evidence="1">
    <location>
        <begin position="33"/>
        <end position="51"/>
    </location>
</feature>
<evidence type="ECO:0000256" key="1">
    <source>
        <dbReference type="SAM" id="MobiDB-lite"/>
    </source>
</evidence>
<dbReference type="EMBL" id="STFF01000003">
    <property type="protein sequence ID" value="THU39481.1"/>
    <property type="molecule type" value="Genomic_DNA"/>
</dbReference>
<dbReference type="RefSeq" id="WP_136577613.1">
    <property type="nucleotide sequence ID" value="NZ_STFF01000003.1"/>
</dbReference>
<evidence type="ECO:0000256" key="2">
    <source>
        <dbReference type="SAM" id="SignalP"/>
    </source>
</evidence>
<accession>A0A4S8HW96</accession>
<feature type="signal peptide" evidence="2">
    <location>
        <begin position="1"/>
        <end position="24"/>
    </location>
</feature>
<evidence type="ECO:0000313" key="4">
    <source>
        <dbReference type="Proteomes" id="UP000306918"/>
    </source>
</evidence>
<keyword evidence="4" id="KW-1185">Reference proteome</keyword>
<evidence type="ECO:0008006" key="5">
    <source>
        <dbReference type="Google" id="ProtNLM"/>
    </source>
</evidence>
<keyword evidence="2" id="KW-0732">Signal</keyword>
<protein>
    <recommendedName>
        <fullName evidence="5">Lipoprotein</fullName>
    </recommendedName>
</protein>
<feature type="region of interest" description="Disordered" evidence="1">
    <location>
        <begin position="30"/>
        <end position="51"/>
    </location>
</feature>
<reference evidence="3 4" key="1">
    <citation type="submission" date="2019-04" db="EMBL/GenBank/DDBJ databases">
        <title>Niastella caeni sp. nov., isolated from activated sludge.</title>
        <authorList>
            <person name="Sheng M."/>
        </authorList>
    </citation>
    <scope>NUCLEOTIDE SEQUENCE [LARGE SCALE GENOMIC DNA]</scope>
    <source>
        <strain evidence="3 4">HX-2-15</strain>
    </source>
</reference>